<keyword evidence="4" id="KW-0235">DNA replication</keyword>
<dbReference type="Gene3D" id="3.40.50.10190">
    <property type="entry name" value="BRCT domain"/>
    <property type="match status" value="1"/>
</dbReference>
<dbReference type="InterPro" id="IPR010994">
    <property type="entry name" value="RuvA_2-like"/>
</dbReference>
<evidence type="ECO:0000256" key="9">
    <source>
        <dbReference type="ARBA" id="ARBA00023204"/>
    </source>
</evidence>
<comment type="catalytic activity">
    <reaction evidence="10">
        <text>NAD(+) + (deoxyribonucleotide)n-3'-hydroxyl + 5'-phospho-(deoxyribonucleotide)m = (deoxyribonucleotide)n+m + AMP + beta-nicotinamide D-nucleotide.</text>
        <dbReference type="EC" id="6.5.1.2"/>
    </reaction>
</comment>
<organism evidence="13 14">
    <name type="scientific">Lentisphaera araneosa HTCC2155</name>
    <dbReference type="NCBI Taxonomy" id="313628"/>
    <lineage>
        <taxon>Bacteria</taxon>
        <taxon>Pseudomonadati</taxon>
        <taxon>Lentisphaerota</taxon>
        <taxon>Lentisphaeria</taxon>
        <taxon>Lentisphaerales</taxon>
        <taxon>Lentisphaeraceae</taxon>
        <taxon>Lentisphaera</taxon>
    </lineage>
</organism>
<accession>A6DPT5</accession>
<feature type="region of interest" description="Disordered" evidence="11">
    <location>
        <begin position="614"/>
        <end position="647"/>
    </location>
</feature>
<dbReference type="InterPro" id="IPR013840">
    <property type="entry name" value="DNAligase_N"/>
</dbReference>
<dbReference type="SUPFAM" id="SSF52113">
    <property type="entry name" value="BRCT domain"/>
    <property type="match status" value="1"/>
</dbReference>
<evidence type="ECO:0000256" key="3">
    <source>
        <dbReference type="ARBA" id="ARBA00022598"/>
    </source>
</evidence>
<dbReference type="GO" id="GO:0046872">
    <property type="term" value="F:metal ion binding"/>
    <property type="evidence" value="ECO:0007669"/>
    <property type="project" value="UniProtKB-KW"/>
</dbReference>
<dbReference type="SUPFAM" id="SSF50249">
    <property type="entry name" value="Nucleic acid-binding proteins"/>
    <property type="match status" value="1"/>
</dbReference>
<dbReference type="GO" id="GO:0006260">
    <property type="term" value="P:DNA replication"/>
    <property type="evidence" value="ECO:0007669"/>
    <property type="project" value="UniProtKB-KW"/>
</dbReference>
<feature type="compositionally biased region" description="Acidic residues" evidence="11">
    <location>
        <begin position="619"/>
        <end position="639"/>
    </location>
</feature>
<keyword evidence="3 13" id="KW-0436">Ligase</keyword>
<dbReference type="STRING" id="313628.LNTAR_19952"/>
<proteinExistence type="predicted"/>
<evidence type="ECO:0000259" key="12">
    <source>
        <dbReference type="PROSITE" id="PS50172"/>
    </source>
</evidence>
<dbReference type="GO" id="GO:0003911">
    <property type="term" value="F:DNA ligase (NAD+) activity"/>
    <property type="evidence" value="ECO:0007669"/>
    <property type="project" value="UniProtKB-EC"/>
</dbReference>
<dbReference type="EC" id="6.5.1.2" evidence="2"/>
<dbReference type="SUPFAM" id="SSF56091">
    <property type="entry name" value="DNA ligase/mRNA capping enzyme, catalytic domain"/>
    <property type="match status" value="1"/>
</dbReference>
<evidence type="ECO:0000256" key="5">
    <source>
        <dbReference type="ARBA" id="ARBA00022723"/>
    </source>
</evidence>
<dbReference type="SUPFAM" id="SSF47781">
    <property type="entry name" value="RuvA domain 2-like"/>
    <property type="match status" value="1"/>
</dbReference>
<dbReference type="InterPro" id="IPR013839">
    <property type="entry name" value="DNAligase_adenylation"/>
</dbReference>
<keyword evidence="14" id="KW-1185">Reference proteome</keyword>
<comment type="function">
    <text evidence="1">DNA ligase that catalyzes the formation of phosphodiester linkages between 5'-phosphoryl and 3'-hydroxyl groups in double-stranded DNA using NAD as a coenzyme and as the energy source for the reaction. It is essential for DNA replication and repair of damaged DNA.</text>
</comment>
<dbReference type="RefSeq" id="WP_007279866.1">
    <property type="nucleotide sequence ID" value="NZ_ABCK01000017.1"/>
</dbReference>
<evidence type="ECO:0000256" key="6">
    <source>
        <dbReference type="ARBA" id="ARBA00022763"/>
    </source>
</evidence>
<dbReference type="SMART" id="SM00532">
    <property type="entry name" value="LIGANc"/>
    <property type="match status" value="1"/>
</dbReference>
<dbReference type="AlphaFoldDB" id="A6DPT5"/>
<comment type="caution">
    <text evidence="13">The sequence shown here is derived from an EMBL/GenBank/DDBJ whole genome shotgun (WGS) entry which is preliminary data.</text>
</comment>
<keyword evidence="7" id="KW-0862">Zinc</keyword>
<dbReference type="InterPro" id="IPR001357">
    <property type="entry name" value="BRCT_dom"/>
</dbReference>
<dbReference type="Proteomes" id="UP000004947">
    <property type="component" value="Unassembled WGS sequence"/>
</dbReference>
<dbReference type="InterPro" id="IPR004150">
    <property type="entry name" value="NAD_DNA_ligase_OB"/>
</dbReference>
<dbReference type="InterPro" id="IPR001679">
    <property type="entry name" value="DNA_ligase"/>
</dbReference>
<evidence type="ECO:0000256" key="1">
    <source>
        <dbReference type="ARBA" id="ARBA00004067"/>
    </source>
</evidence>
<dbReference type="Gene3D" id="2.40.50.140">
    <property type="entry name" value="Nucleic acid-binding proteins"/>
    <property type="match status" value="1"/>
</dbReference>
<dbReference type="Pfam" id="PF00533">
    <property type="entry name" value="BRCT"/>
    <property type="match status" value="1"/>
</dbReference>
<name>A6DPT5_9BACT</name>
<gene>
    <name evidence="13" type="ORF">LNTAR_19952</name>
</gene>
<evidence type="ECO:0000313" key="14">
    <source>
        <dbReference type="Proteomes" id="UP000004947"/>
    </source>
</evidence>
<dbReference type="Pfam" id="PF03120">
    <property type="entry name" value="OB_DNA_ligase"/>
    <property type="match status" value="1"/>
</dbReference>
<dbReference type="EMBL" id="ABCK01000017">
    <property type="protein sequence ID" value="EDM26380.1"/>
    <property type="molecule type" value="Genomic_DNA"/>
</dbReference>
<keyword evidence="6" id="KW-0227">DNA damage</keyword>
<evidence type="ECO:0000256" key="10">
    <source>
        <dbReference type="ARBA" id="ARBA00034005"/>
    </source>
</evidence>
<keyword evidence="8" id="KW-0520">NAD</keyword>
<protein>
    <recommendedName>
        <fullName evidence="2">DNA ligase (NAD(+))</fullName>
        <ecNumber evidence="2">6.5.1.2</ecNumber>
    </recommendedName>
</protein>
<dbReference type="Gene3D" id="1.10.150.20">
    <property type="entry name" value="5' to 3' exonuclease, C-terminal subdomain"/>
    <property type="match status" value="1"/>
</dbReference>
<dbReference type="InterPro" id="IPR012340">
    <property type="entry name" value="NA-bd_OB-fold"/>
</dbReference>
<dbReference type="InterPro" id="IPR036420">
    <property type="entry name" value="BRCT_dom_sf"/>
</dbReference>
<evidence type="ECO:0000256" key="7">
    <source>
        <dbReference type="ARBA" id="ARBA00022833"/>
    </source>
</evidence>
<keyword evidence="9" id="KW-0234">DNA repair</keyword>
<dbReference type="OrthoDB" id="9759736at2"/>
<evidence type="ECO:0000256" key="11">
    <source>
        <dbReference type="SAM" id="MobiDB-lite"/>
    </source>
</evidence>
<dbReference type="GO" id="GO:0006281">
    <property type="term" value="P:DNA repair"/>
    <property type="evidence" value="ECO:0007669"/>
    <property type="project" value="UniProtKB-KW"/>
</dbReference>
<dbReference type="PIRSF" id="PIRSF001604">
    <property type="entry name" value="LigA"/>
    <property type="match status" value="1"/>
</dbReference>
<keyword evidence="5" id="KW-0479">Metal-binding</keyword>
<dbReference type="PROSITE" id="PS50172">
    <property type="entry name" value="BRCT"/>
    <property type="match status" value="1"/>
</dbReference>
<dbReference type="Pfam" id="PF01653">
    <property type="entry name" value="DNA_ligase_aden"/>
    <property type="match status" value="1"/>
</dbReference>
<evidence type="ECO:0000256" key="4">
    <source>
        <dbReference type="ARBA" id="ARBA00022705"/>
    </source>
</evidence>
<reference evidence="13 14" key="1">
    <citation type="journal article" date="2010" name="J. Bacteriol.">
        <title>Genome sequence of Lentisphaera araneosa HTCC2155T, the type species of the order Lentisphaerales in the phylum Lentisphaerae.</title>
        <authorList>
            <person name="Thrash J.C."/>
            <person name="Cho J.C."/>
            <person name="Vergin K.L."/>
            <person name="Morris R.M."/>
            <person name="Giovannoni S.J."/>
        </authorList>
    </citation>
    <scope>NUCLEOTIDE SEQUENCE [LARGE SCALE GENOMIC DNA]</scope>
    <source>
        <strain evidence="13 14">HTCC2155</strain>
    </source>
</reference>
<feature type="domain" description="BRCT" evidence="12">
    <location>
        <begin position="542"/>
        <end position="606"/>
    </location>
</feature>
<evidence type="ECO:0000313" key="13">
    <source>
        <dbReference type="EMBL" id="EDM26380.1"/>
    </source>
</evidence>
<dbReference type="Gene3D" id="3.30.470.30">
    <property type="entry name" value="DNA ligase/mRNA capping enzyme"/>
    <property type="match status" value="1"/>
</dbReference>
<sequence length="647" mass="71981">MDIDALKAKLDQANQLYRTGGESPLSDAEYDYLLEQVNDQKFRDKVGYEIEKNKVELAVPMGSLNKIKTQAEVFDWSKSKSIPLDTEICVTPKYDGLSLLVYFVDGIYKGAYTRGDGMFGQDVGEHFTVNPLCDLRLPQDFTGYLIGECIMDEAKFQTKYSEKFKNPRNMVAGLLSRKTLSRELADVCYVAYGVRSAQMAHKQDQVEFCNRYINAQWKYKVLCPLYKLEDLKDAELQKVYDSETRFQCDGLVLEINDSDLFHQIGKETNSLNPGAARAWKPESDDSLPSIVKEVVWQISKNGAAKPVIRIEPIDLAGVTISNVTGINARFIEDSGIAKGATVTIIRSGDVIPKVIGVPNAIENVDLPKQCPSCESELVWNENRVDIVCENKLCPATNKAALIDFFSTLKADEVGEGIITSLWDAGYQSVKNLLNLTMEDLLKLEGFKQRKAKKVLDSIKISVVDVPLPRLQHASNLFKGLGEKKLELLQKYDQAGIKPSFEELLEVDGYSEISAKSYLDSIDAYWEFAAELPGLKYKKVLVNEGGMFAGQTLVFTGFRSPELEEQVKTEGGKIGSSVSKKTSVLVVKAKGSGSSKEKKAIDLGVEVWGRDDLENKLNSAEDEPEEMIGIEAPSDPEEQGELIQPDLF</sequence>
<dbReference type="eggNOG" id="COG0272">
    <property type="taxonomic scope" value="Bacteria"/>
</dbReference>
<evidence type="ECO:0000256" key="2">
    <source>
        <dbReference type="ARBA" id="ARBA00012722"/>
    </source>
</evidence>
<evidence type="ECO:0000256" key="8">
    <source>
        <dbReference type="ARBA" id="ARBA00023027"/>
    </source>
</evidence>